<dbReference type="InterPro" id="IPR039566">
    <property type="entry name" value="CvfB_S1_st"/>
</dbReference>
<comment type="similarity">
    <text evidence="1">Belongs to the CvfB family.</text>
</comment>
<dbReference type="InterPro" id="IPR036388">
    <property type="entry name" value="WH-like_DNA-bd_sf"/>
</dbReference>
<evidence type="ECO:0000259" key="3">
    <source>
        <dbReference type="Pfam" id="PF17783"/>
    </source>
</evidence>
<evidence type="ECO:0000259" key="2">
    <source>
        <dbReference type="Pfam" id="PF13509"/>
    </source>
</evidence>
<dbReference type="Proteomes" id="UP000199409">
    <property type="component" value="Unassembled WGS sequence"/>
</dbReference>
<dbReference type="InterPro" id="IPR040764">
    <property type="entry name" value="CvfB_WH"/>
</dbReference>
<reference evidence="4 5" key="1">
    <citation type="submission" date="2016-10" db="EMBL/GenBank/DDBJ databases">
        <authorList>
            <person name="de Groot N.N."/>
        </authorList>
    </citation>
    <scope>NUCLEOTIDE SEQUENCE [LARGE SCALE GENOMIC DNA]</scope>
    <source>
        <strain evidence="4 5">DSM 7343</strain>
    </source>
</reference>
<dbReference type="Gene3D" id="1.10.10.10">
    <property type="entry name" value="Winged helix-like DNA-binding domain superfamily/Winged helix DNA-binding domain"/>
    <property type="match status" value="1"/>
</dbReference>
<evidence type="ECO:0000313" key="4">
    <source>
        <dbReference type="EMBL" id="SDZ77559.1"/>
    </source>
</evidence>
<dbReference type="Pfam" id="PF13509">
    <property type="entry name" value="S1_2"/>
    <property type="match status" value="2"/>
</dbReference>
<dbReference type="PANTHER" id="PTHR37296">
    <property type="entry name" value="CONSERVED VIRULENCE FACTOR B"/>
    <property type="match status" value="1"/>
</dbReference>
<dbReference type="PIRSF" id="PIRSF012524">
    <property type="entry name" value="YitL_S1"/>
    <property type="match status" value="1"/>
</dbReference>
<dbReference type="STRING" id="37625.SAMN05660420_00249"/>
<keyword evidence="5" id="KW-1185">Reference proteome</keyword>
<dbReference type="Gene3D" id="2.40.50.140">
    <property type="entry name" value="Nucleic acid-binding proteins"/>
    <property type="match status" value="1"/>
</dbReference>
<accession>A0A1H3VS14</accession>
<evidence type="ECO:0000256" key="1">
    <source>
        <dbReference type="PIRNR" id="PIRNR012524"/>
    </source>
</evidence>
<feature type="domain" description="Conserved virulence factor B-like winged helix" evidence="3">
    <location>
        <begin position="218"/>
        <end position="271"/>
    </location>
</feature>
<dbReference type="OrthoDB" id="9801597at2"/>
<protein>
    <recommendedName>
        <fullName evidence="6">S1 motif domain-containing protein</fullName>
    </recommendedName>
</protein>
<dbReference type="PANTHER" id="PTHR37296:SF1">
    <property type="entry name" value="CONSERVED VIRULENCE FACTOR B"/>
    <property type="match status" value="1"/>
</dbReference>
<organism evidence="4 5">
    <name type="scientific">Desulfuromusa kysingii</name>
    <dbReference type="NCBI Taxonomy" id="37625"/>
    <lineage>
        <taxon>Bacteria</taxon>
        <taxon>Pseudomonadati</taxon>
        <taxon>Thermodesulfobacteriota</taxon>
        <taxon>Desulfuromonadia</taxon>
        <taxon>Desulfuromonadales</taxon>
        <taxon>Geopsychrobacteraceae</taxon>
        <taxon>Desulfuromusa</taxon>
    </lineage>
</organism>
<dbReference type="Pfam" id="PF17783">
    <property type="entry name" value="WHD_CvfB"/>
    <property type="match status" value="1"/>
</dbReference>
<dbReference type="InterPro" id="IPR014464">
    <property type="entry name" value="CvfB_fam"/>
</dbReference>
<evidence type="ECO:0008006" key="6">
    <source>
        <dbReference type="Google" id="ProtNLM"/>
    </source>
</evidence>
<proteinExistence type="inferred from homology"/>
<dbReference type="InterPro" id="IPR012340">
    <property type="entry name" value="NA-bd_OB-fold"/>
</dbReference>
<evidence type="ECO:0000313" key="5">
    <source>
        <dbReference type="Proteomes" id="UP000199409"/>
    </source>
</evidence>
<feature type="domain" description="Conserved virulence factor B first S1" evidence="2">
    <location>
        <begin position="5"/>
        <end position="63"/>
    </location>
</feature>
<sequence length="275" mass="31272">MLLPGYRYELKIKSMDPKGAWLESHEEQLFLPRRECPDAINVGETVEVFLYLDRNNEQKLTTQMPLAQVGDFALLTVQSTGPHGAFLDWGVEKDLLAPYSEQAQKMVEGRRYLVHIFHDHENRPIASSRLERFLVKENRDLSEGDEIEILVWAFTDLGAKVIVNNDYEALLYKDEVPNGLKRGELHTGYVLRIRADNRIDVTLRRPGLAGIQDARTVILEALSVDGFLPLHDQSPPELIRNQLGLSKKVFKKAVGGLYKDGLIELTDRGIKVLEK</sequence>
<dbReference type="AlphaFoldDB" id="A0A1H3VS14"/>
<name>A0A1H3VS14_9BACT</name>
<feature type="domain" description="Conserved virulence factor B first S1" evidence="2">
    <location>
        <begin position="70"/>
        <end position="127"/>
    </location>
</feature>
<dbReference type="EMBL" id="FNQN01000001">
    <property type="protein sequence ID" value="SDZ77559.1"/>
    <property type="molecule type" value="Genomic_DNA"/>
</dbReference>
<dbReference type="RefSeq" id="WP_092344115.1">
    <property type="nucleotide sequence ID" value="NZ_FNQN01000001.1"/>
</dbReference>
<gene>
    <name evidence="4" type="ORF">SAMN05660420_00249</name>
</gene>